<evidence type="ECO:0000313" key="1">
    <source>
        <dbReference type="EMBL" id="QPS08681.1"/>
    </source>
</evidence>
<dbReference type="EMBL" id="CP065668">
    <property type="protein sequence ID" value="QPS08681.1"/>
    <property type="molecule type" value="Genomic_DNA"/>
</dbReference>
<evidence type="ECO:0000313" key="2">
    <source>
        <dbReference type="Proteomes" id="UP000594778"/>
    </source>
</evidence>
<dbReference type="Proteomes" id="UP000594778">
    <property type="component" value="Chromosome"/>
</dbReference>
<organism evidence="1 2">
    <name type="scientific">Delftia acidovorans</name>
    <name type="common">Pseudomonas acidovorans</name>
    <name type="synonym">Comamonas acidovorans</name>
    <dbReference type="NCBI Taxonomy" id="80866"/>
    <lineage>
        <taxon>Bacteria</taxon>
        <taxon>Pseudomonadati</taxon>
        <taxon>Pseudomonadota</taxon>
        <taxon>Betaproteobacteria</taxon>
        <taxon>Burkholderiales</taxon>
        <taxon>Comamonadaceae</taxon>
        <taxon>Delftia</taxon>
    </lineage>
</organism>
<name>A0A7T2VZ14_DELAC</name>
<proteinExistence type="predicted"/>
<sequence>MKTMLSAMPCDMQQETTWHLRHTLEHGLPPGAQAMLSEQAEGAARMFGMHAGPTAGAGQSVAVAHRHTPLPL</sequence>
<dbReference type="AlphaFoldDB" id="A0A7T2VZ14"/>
<gene>
    <name evidence="1" type="ORF">I6G66_01020</name>
</gene>
<reference evidence="1 2" key="1">
    <citation type="submission" date="2020-12" db="EMBL/GenBank/DDBJ databases">
        <title>FDA dAtabase for Regulatory Grade micrObial Sequences (FDA-ARGOS): Supporting development and validation of Infectious Disease Dx tests.</title>
        <authorList>
            <person name="Sproer C."/>
            <person name="Gronow S."/>
            <person name="Severitt S."/>
            <person name="Schroder I."/>
            <person name="Tallon L."/>
            <person name="Sadzewicz L."/>
            <person name="Zhao X."/>
            <person name="Boylan J."/>
            <person name="Ott S."/>
            <person name="Bowen H."/>
            <person name="Vavikolanu K."/>
            <person name="Mehta A."/>
            <person name="Aluvathingal J."/>
            <person name="Nadendla S."/>
            <person name="Lowell S."/>
            <person name="Myers T."/>
            <person name="Yan Y."/>
            <person name="Sichtig H."/>
        </authorList>
    </citation>
    <scope>NUCLEOTIDE SEQUENCE [LARGE SCALE GENOMIC DNA]</scope>
    <source>
        <strain evidence="1 2">FDAARGOS_909</strain>
    </source>
</reference>
<accession>A0A7T2VZ14</accession>
<protein>
    <submittedName>
        <fullName evidence="1">Uncharacterized protein</fullName>
    </submittedName>
</protein>